<proteinExistence type="predicted"/>
<dbReference type="InterPro" id="IPR029058">
    <property type="entry name" value="AB_hydrolase_fold"/>
</dbReference>
<keyword evidence="3" id="KW-1185">Reference proteome</keyword>
<keyword evidence="2" id="KW-0378">Hydrolase</keyword>
<dbReference type="Pfam" id="PF00561">
    <property type="entry name" value="Abhydrolase_1"/>
    <property type="match status" value="1"/>
</dbReference>
<comment type="caution">
    <text evidence="2">The sequence shown here is derived from an EMBL/GenBank/DDBJ whole genome shotgun (WGS) entry which is preliminary data.</text>
</comment>
<dbReference type="InterPro" id="IPR000073">
    <property type="entry name" value="AB_hydrolase_1"/>
</dbReference>
<organism evidence="2 3">
    <name type="scientific">Amycolatopsis silviterrae</name>
    <dbReference type="NCBI Taxonomy" id="1656914"/>
    <lineage>
        <taxon>Bacteria</taxon>
        <taxon>Bacillati</taxon>
        <taxon>Actinomycetota</taxon>
        <taxon>Actinomycetes</taxon>
        <taxon>Pseudonocardiales</taxon>
        <taxon>Pseudonocardiaceae</taxon>
        <taxon>Amycolatopsis</taxon>
    </lineage>
</organism>
<dbReference type="RefSeq" id="WP_378299626.1">
    <property type="nucleotide sequence ID" value="NZ_JBHUKS010000002.1"/>
</dbReference>
<evidence type="ECO:0000313" key="3">
    <source>
        <dbReference type="Proteomes" id="UP001597483"/>
    </source>
</evidence>
<dbReference type="PANTHER" id="PTHR43689">
    <property type="entry name" value="HYDROLASE"/>
    <property type="match status" value="1"/>
</dbReference>
<evidence type="ECO:0000313" key="2">
    <source>
        <dbReference type="EMBL" id="MFD2466047.1"/>
    </source>
</evidence>
<dbReference type="Proteomes" id="UP001597483">
    <property type="component" value="Unassembled WGS sequence"/>
</dbReference>
<gene>
    <name evidence="2" type="ORF">ACFSVL_01505</name>
</gene>
<accession>A0ABW5GYI5</accession>
<protein>
    <submittedName>
        <fullName evidence="2">Alpha/beta fold hydrolase</fullName>
    </submittedName>
</protein>
<name>A0ABW5GYI5_9PSEU</name>
<evidence type="ECO:0000259" key="1">
    <source>
        <dbReference type="Pfam" id="PF00561"/>
    </source>
</evidence>
<feature type="domain" description="AB hydrolase-1" evidence="1">
    <location>
        <begin position="25"/>
        <end position="267"/>
    </location>
</feature>
<dbReference type="SUPFAM" id="SSF53474">
    <property type="entry name" value="alpha/beta-Hydrolases"/>
    <property type="match status" value="1"/>
</dbReference>
<dbReference type="PANTHER" id="PTHR43689:SF8">
    <property type="entry name" value="ALPHA_BETA-HYDROLASES SUPERFAMILY PROTEIN"/>
    <property type="match status" value="1"/>
</dbReference>
<dbReference type="GO" id="GO:0016787">
    <property type="term" value="F:hydrolase activity"/>
    <property type="evidence" value="ECO:0007669"/>
    <property type="project" value="UniProtKB-KW"/>
</dbReference>
<dbReference type="Gene3D" id="3.40.50.1820">
    <property type="entry name" value="alpha/beta hydrolase"/>
    <property type="match status" value="1"/>
</dbReference>
<reference evidence="3" key="1">
    <citation type="journal article" date="2019" name="Int. J. Syst. Evol. Microbiol.">
        <title>The Global Catalogue of Microorganisms (GCM) 10K type strain sequencing project: providing services to taxonomists for standard genome sequencing and annotation.</title>
        <authorList>
            <consortium name="The Broad Institute Genomics Platform"/>
            <consortium name="The Broad Institute Genome Sequencing Center for Infectious Disease"/>
            <person name="Wu L."/>
            <person name="Ma J."/>
        </authorList>
    </citation>
    <scope>NUCLEOTIDE SEQUENCE [LARGE SCALE GENOMIC DNA]</scope>
    <source>
        <strain evidence="3">CGMCC 4.7641</strain>
    </source>
</reference>
<dbReference type="EMBL" id="JBHUKS010000002">
    <property type="protein sequence ID" value="MFD2466047.1"/>
    <property type="molecule type" value="Genomic_DNA"/>
</dbReference>
<sequence length="278" mass="29272">MDIAAKTSDGRILAGASFGPLDGRPVLFVAGAATGRSMRFAEDLLDEAGVRLLTMDRPGIGKSTVDPQRTLASTAADYRTFAESATGESAIPVVANSQGGVFGLAAAQAGWVSRLVLVSPADELAYSAIAAMLPAEATQLAVLAREDPQAAADVLRTFTAESMEAMVLNGAHESDRAFYTSPDFHPLYRRSLAEGFANDGAGYVCDTLIAMRPWELRFAEIPTPVMILFGAHDLGHSPDHGATLTRRIPGARREVVPGAGGALLWTHSGEVLKALSQH</sequence>